<comment type="caution">
    <text evidence="6">The sequence shown here is derived from an EMBL/GenBank/DDBJ whole genome shotgun (WGS) entry which is preliminary data.</text>
</comment>
<dbReference type="InterPro" id="IPR036866">
    <property type="entry name" value="RibonucZ/Hydroxyglut_hydro"/>
</dbReference>
<feature type="domain" description="Metallo-beta-lactamase" evidence="5">
    <location>
        <begin position="13"/>
        <end position="86"/>
    </location>
</feature>
<dbReference type="Pfam" id="PF00753">
    <property type="entry name" value="Lactamase_B"/>
    <property type="match status" value="1"/>
</dbReference>
<dbReference type="GO" id="GO:0016787">
    <property type="term" value="F:hydrolase activity"/>
    <property type="evidence" value="ECO:0007669"/>
    <property type="project" value="UniProtKB-KW"/>
</dbReference>
<keyword evidence="3 6" id="KW-0378">Hydrolase</keyword>
<comment type="cofactor">
    <cofactor evidence="1">
        <name>Zn(2+)</name>
        <dbReference type="ChEBI" id="CHEBI:29105"/>
    </cofactor>
</comment>
<dbReference type="eggNOG" id="COG0491">
    <property type="taxonomic scope" value="Bacteria"/>
</dbReference>
<evidence type="ECO:0000256" key="4">
    <source>
        <dbReference type="ARBA" id="ARBA00022833"/>
    </source>
</evidence>
<gene>
    <name evidence="6" type="ORF">TREVI0001_1717</name>
</gene>
<name>C8PNZ7_9SPIR</name>
<evidence type="ECO:0000313" key="7">
    <source>
        <dbReference type="Proteomes" id="UP000004509"/>
    </source>
</evidence>
<dbReference type="PANTHER" id="PTHR46233:SF3">
    <property type="entry name" value="HYDROXYACYLGLUTATHIONE HYDROLASE GLOC"/>
    <property type="match status" value="1"/>
</dbReference>
<dbReference type="GO" id="GO:0046872">
    <property type="term" value="F:metal ion binding"/>
    <property type="evidence" value="ECO:0007669"/>
    <property type="project" value="UniProtKB-KW"/>
</dbReference>
<keyword evidence="4" id="KW-0862">Zinc</keyword>
<reference evidence="6 7" key="1">
    <citation type="submission" date="2009-07" db="EMBL/GenBank/DDBJ databases">
        <authorList>
            <person name="Madupu R."/>
            <person name="Sebastian Y."/>
            <person name="Durkin A.S."/>
            <person name="Torralba M."/>
            <person name="Methe B."/>
            <person name="Sutton G.G."/>
            <person name="Strausberg R.L."/>
            <person name="Nelson K.E."/>
        </authorList>
    </citation>
    <scope>NUCLEOTIDE SEQUENCE [LARGE SCALE GENOMIC DNA]</scope>
    <source>
        <strain evidence="6 7">ATCC 35580</strain>
    </source>
</reference>
<accession>C8PNZ7</accession>
<dbReference type="PANTHER" id="PTHR46233">
    <property type="entry name" value="HYDROXYACYLGLUTATHIONE HYDROLASE GLOC"/>
    <property type="match status" value="1"/>
</dbReference>
<dbReference type="Proteomes" id="UP000004509">
    <property type="component" value="Unassembled WGS sequence"/>
</dbReference>
<evidence type="ECO:0000313" key="6">
    <source>
        <dbReference type="EMBL" id="EEV20860.1"/>
    </source>
</evidence>
<proteinExistence type="predicted"/>
<dbReference type="Gene3D" id="3.60.15.10">
    <property type="entry name" value="Ribonuclease Z/Hydroxyacylglutathione hydrolase-like"/>
    <property type="match status" value="1"/>
</dbReference>
<dbReference type="InterPro" id="IPR001279">
    <property type="entry name" value="Metallo-B-lactamas"/>
</dbReference>
<dbReference type="STRING" id="596324.TREVI0001_1717"/>
<protein>
    <submittedName>
        <fullName evidence="6">Putative hydroxyacylglutathione hydrolase</fullName>
    </submittedName>
</protein>
<sequence length="96" mass="10846">MEYSIEKFETGYLMVNTWVLPLSEKSVAVIDPGGLSPELSQYLYKLNPTHLEIMLTHGHFDHVGGLPALVKNTPITAYGFMKRIPHTLVQPPQQRI</sequence>
<dbReference type="RefSeq" id="WP_006188265.1">
    <property type="nucleotide sequence ID" value="NZ_ACYH01000024.1"/>
</dbReference>
<keyword evidence="2" id="KW-0479">Metal-binding</keyword>
<evidence type="ECO:0000256" key="2">
    <source>
        <dbReference type="ARBA" id="ARBA00022723"/>
    </source>
</evidence>
<dbReference type="AlphaFoldDB" id="C8PNZ7"/>
<dbReference type="SUPFAM" id="SSF56281">
    <property type="entry name" value="Metallo-hydrolase/oxidoreductase"/>
    <property type="match status" value="1"/>
</dbReference>
<dbReference type="CDD" id="cd06262">
    <property type="entry name" value="metallo-hydrolase-like_MBL-fold"/>
    <property type="match status" value="1"/>
</dbReference>
<organism evidence="6 7">
    <name type="scientific">Treponema vincentii ATCC 35580</name>
    <dbReference type="NCBI Taxonomy" id="596324"/>
    <lineage>
        <taxon>Bacteria</taxon>
        <taxon>Pseudomonadati</taxon>
        <taxon>Spirochaetota</taxon>
        <taxon>Spirochaetia</taxon>
        <taxon>Spirochaetales</taxon>
        <taxon>Treponemataceae</taxon>
        <taxon>Treponema</taxon>
    </lineage>
</organism>
<dbReference type="EMBL" id="ACYH01000024">
    <property type="protein sequence ID" value="EEV20860.1"/>
    <property type="molecule type" value="Genomic_DNA"/>
</dbReference>
<evidence type="ECO:0000259" key="5">
    <source>
        <dbReference type="Pfam" id="PF00753"/>
    </source>
</evidence>
<evidence type="ECO:0000256" key="3">
    <source>
        <dbReference type="ARBA" id="ARBA00022801"/>
    </source>
</evidence>
<evidence type="ECO:0000256" key="1">
    <source>
        <dbReference type="ARBA" id="ARBA00001947"/>
    </source>
</evidence>
<dbReference type="InterPro" id="IPR051453">
    <property type="entry name" value="MBL_Glyoxalase_II"/>
</dbReference>